<proteinExistence type="predicted"/>
<dbReference type="GO" id="GO:0005524">
    <property type="term" value="F:ATP binding"/>
    <property type="evidence" value="ECO:0007669"/>
    <property type="project" value="UniProtKB-KW"/>
</dbReference>
<dbReference type="PANTHER" id="PTHR42781">
    <property type="entry name" value="SPERMIDINE/PUTRESCINE IMPORT ATP-BINDING PROTEIN POTA"/>
    <property type="match status" value="1"/>
</dbReference>
<dbReference type="Pfam" id="PF03459">
    <property type="entry name" value="TOBE"/>
    <property type="match status" value="1"/>
</dbReference>
<dbReference type="SUPFAM" id="SSF52540">
    <property type="entry name" value="P-loop containing nucleoside triphosphate hydrolases"/>
    <property type="match status" value="1"/>
</dbReference>
<evidence type="ECO:0000256" key="3">
    <source>
        <dbReference type="ARBA" id="ARBA00022741"/>
    </source>
</evidence>
<dbReference type="Proteomes" id="UP001232536">
    <property type="component" value="Unassembled WGS sequence"/>
</dbReference>
<dbReference type="Pfam" id="PF00005">
    <property type="entry name" value="ABC_tran"/>
    <property type="match status" value="1"/>
</dbReference>
<evidence type="ECO:0000259" key="7">
    <source>
        <dbReference type="PROSITE" id="PS51866"/>
    </source>
</evidence>
<dbReference type="Gene3D" id="3.40.50.300">
    <property type="entry name" value="P-loop containing nucleotide triphosphate hydrolases"/>
    <property type="match status" value="1"/>
</dbReference>
<accession>A0ABT9DAV5</accession>
<dbReference type="InterPro" id="IPR008995">
    <property type="entry name" value="Mo/tungstate-bd_C_term_dom"/>
</dbReference>
<keyword evidence="4 8" id="KW-0067">ATP-binding</keyword>
<dbReference type="Gene3D" id="2.40.50.100">
    <property type="match status" value="1"/>
</dbReference>
<dbReference type="InterPro" id="IPR003593">
    <property type="entry name" value="AAA+_ATPase"/>
</dbReference>
<evidence type="ECO:0000259" key="6">
    <source>
        <dbReference type="PROSITE" id="PS50893"/>
    </source>
</evidence>
<keyword evidence="1" id="KW-0813">Transport</keyword>
<dbReference type="InterPro" id="IPR050093">
    <property type="entry name" value="ABC_SmlMolc_Importer"/>
</dbReference>
<evidence type="ECO:0000256" key="5">
    <source>
        <dbReference type="PROSITE-ProRule" id="PRU01213"/>
    </source>
</evidence>
<dbReference type="PROSITE" id="PS51866">
    <property type="entry name" value="MOP"/>
    <property type="match status" value="1"/>
</dbReference>
<organism evidence="8 9">
    <name type="scientific">Actinotalea lenta</name>
    <dbReference type="NCBI Taxonomy" id="3064654"/>
    <lineage>
        <taxon>Bacteria</taxon>
        <taxon>Bacillati</taxon>
        <taxon>Actinomycetota</taxon>
        <taxon>Actinomycetes</taxon>
        <taxon>Micrococcales</taxon>
        <taxon>Cellulomonadaceae</taxon>
        <taxon>Actinotalea</taxon>
    </lineage>
</organism>
<dbReference type="EMBL" id="JAUQYP010000001">
    <property type="protein sequence ID" value="MDO8108033.1"/>
    <property type="molecule type" value="Genomic_DNA"/>
</dbReference>
<keyword evidence="2 5" id="KW-0500">Molybdenum</keyword>
<dbReference type="SMART" id="SM00382">
    <property type="entry name" value="AAA"/>
    <property type="match status" value="1"/>
</dbReference>
<evidence type="ECO:0000313" key="8">
    <source>
        <dbReference type="EMBL" id="MDO8108033.1"/>
    </source>
</evidence>
<gene>
    <name evidence="8" type="ORF">Q6348_12580</name>
</gene>
<dbReference type="PROSITE" id="PS50893">
    <property type="entry name" value="ABC_TRANSPORTER_2"/>
    <property type="match status" value="1"/>
</dbReference>
<keyword evidence="3" id="KW-0547">Nucleotide-binding</keyword>
<protein>
    <submittedName>
        <fullName evidence="8">ABC transporter ATP-binding protein</fullName>
    </submittedName>
</protein>
<evidence type="ECO:0000256" key="4">
    <source>
        <dbReference type="ARBA" id="ARBA00022840"/>
    </source>
</evidence>
<evidence type="ECO:0000256" key="1">
    <source>
        <dbReference type="ARBA" id="ARBA00022448"/>
    </source>
</evidence>
<dbReference type="InterPro" id="IPR005116">
    <property type="entry name" value="Transp-assoc_OB_typ1"/>
</dbReference>
<dbReference type="SUPFAM" id="SSF50331">
    <property type="entry name" value="MOP-like"/>
    <property type="match status" value="1"/>
</dbReference>
<feature type="domain" description="Mop" evidence="7">
    <location>
        <begin position="284"/>
        <end position="348"/>
    </location>
</feature>
<evidence type="ECO:0000313" key="9">
    <source>
        <dbReference type="Proteomes" id="UP001232536"/>
    </source>
</evidence>
<dbReference type="InterPro" id="IPR004606">
    <property type="entry name" value="Mop_domain"/>
</dbReference>
<keyword evidence="9" id="KW-1185">Reference proteome</keyword>
<feature type="domain" description="ABC transporter" evidence="6">
    <location>
        <begin position="2"/>
        <end position="235"/>
    </location>
</feature>
<dbReference type="RefSeq" id="WP_304601623.1">
    <property type="nucleotide sequence ID" value="NZ_JAUQYO010000001.1"/>
</dbReference>
<dbReference type="PANTHER" id="PTHR42781:SF4">
    <property type="entry name" value="SPERMIDINE_PUTRESCINE IMPORT ATP-BINDING PROTEIN POTA"/>
    <property type="match status" value="1"/>
</dbReference>
<reference evidence="8 9" key="1">
    <citation type="submission" date="2023-07" db="EMBL/GenBank/DDBJ databases">
        <title>Description of novel actinomycetes strains, isolated from tidal flat sediment.</title>
        <authorList>
            <person name="Lu C."/>
        </authorList>
    </citation>
    <scope>NUCLEOTIDE SEQUENCE [LARGE SCALE GENOMIC DNA]</scope>
    <source>
        <strain evidence="8 9">SYSU T00b441</strain>
    </source>
</reference>
<evidence type="ECO:0000256" key="2">
    <source>
        <dbReference type="ARBA" id="ARBA00022505"/>
    </source>
</evidence>
<dbReference type="InterPro" id="IPR003439">
    <property type="entry name" value="ABC_transporter-like_ATP-bd"/>
</dbReference>
<dbReference type="InterPro" id="IPR027417">
    <property type="entry name" value="P-loop_NTPase"/>
</dbReference>
<name>A0ABT9DAV5_9CELL</name>
<sequence length="349" mass="36643">MIAARLLVRRAGFTLDVDLTVGPGEVVAVLGPNGAGKTTVLRALAGLEAVDEGRIANDDTVWDDPATGAWVPPQGRGVGLVFSEHLLFARMSALENVSFGLRARRVDRRAARARSLEWLARLGLTELADRRPDELSRGQAQRVALARTLATRPRLLLLDEPLAALDATVRGEVRRHLADYLRGEHGGCLLVTHDPVDATLLANRAVVLEDGHVTQDGTPGELATAPRTAWTAKLLGVNVYRGTSDGARVSLDGGGTLTAASAPTGAVVLTVSPASVAVHRDRPAGSPRNVWPVTVTAVQQTGHTVRLTLEGTPPISADLTPGAVAELGLAAGAHAWASVKANEVRAEAR</sequence>
<comment type="caution">
    <text evidence="8">The sequence shown here is derived from an EMBL/GenBank/DDBJ whole genome shotgun (WGS) entry which is preliminary data.</text>
</comment>